<name>A0AAD6GLG2_9EURO</name>
<organism evidence="2 3">
    <name type="scientific">Penicillium hetheringtonii</name>
    <dbReference type="NCBI Taxonomy" id="911720"/>
    <lineage>
        <taxon>Eukaryota</taxon>
        <taxon>Fungi</taxon>
        <taxon>Dikarya</taxon>
        <taxon>Ascomycota</taxon>
        <taxon>Pezizomycotina</taxon>
        <taxon>Eurotiomycetes</taxon>
        <taxon>Eurotiomycetidae</taxon>
        <taxon>Eurotiales</taxon>
        <taxon>Aspergillaceae</taxon>
        <taxon>Penicillium</taxon>
    </lineage>
</organism>
<feature type="compositionally biased region" description="Basic and acidic residues" evidence="1">
    <location>
        <begin position="1"/>
        <end position="23"/>
    </location>
</feature>
<dbReference type="Proteomes" id="UP001216150">
    <property type="component" value="Unassembled WGS sequence"/>
</dbReference>
<reference evidence="2 3" key="1">
    <citation type="journal article" date="2023" name="IMA Fungus">
        <title>Comparative genomic study of the Penicillium genus elucidates a diverse pangenome and 15 lateral gene transfer events.</title>
        <authorList>
            <person name="Petersen C."/>
            <person name="Sorensen T."/>
            <person name="Nielsen M.R."/>
            <person name="Sondergaard T.E."/>
            <person name="Sorensen J.L."/>
            <person name="Fitzpatrick D.A."/>
            <person name="Frisvad J.C."/>
            <person name="Nielsen K.L."/>
        </authorList>
    </citation>
    <scope>NUCLEOTIDE SEQUENCE [LARGE SCALE GENOMIC DNA]</scope>
    <source>
        <strain evidence="2 3">IBT 29057</strain>
    </source>
</reference>
<proteinExistence type="predicted"/>
<evidence type="ECO:0000313" key="2">
    <source>
        <dbReference type="EMBL" id="KAJ5572482.1"/>
    </source>
</evidence>
<evidence type="ECO:0000256" key="1">
    <source>
        <dbReference type="SAM" id="MobiDB-lite"/>
    </source>
</evidence>
<keyword evidence="3" id="KW-1185">Reference proteome</keyword>
<comment type="caution">
    <text evidence="2">The sequence shown here is derived from an EMBL/GenBank/DDBJ whole genome shotgun (WGS) entry which is preliminary data.</text>
</comment>
<evidence type="ECO:0000313" key="3">
    <source>
        <dbReference type="Proteomes" id="UP001216150"/>
    </source>
</evidence>
<dbReference type="EMBL" id="JAQJAC010000009">
    <property type="protein sequence ID" value="KAJ5572482.1"/>
    <property type="molecule type" value="Genomic_DNA"/>
</dbReference>
<dbReference type="AlphaFoldDB" id="A0AAD6GLG2"/>
<feature type="compositionally biased region" description="Polar residues" evidence="1">
    <location>
        <begin position="36"/>
        <end position="48"/>
    </location>
</feature>
<protein>
    <submittedName>
        <fullName evidence="2">Uncharacterized protein</fullName>
    </submittedName>
</protein>
<accession>A0AAD6GLG2</accession>
<sequence length="60" mass="6568">MILRGGEARPSKREAKKESKSQETGDVSGVDRWTVGPSSAQMCQTRQSDWCVGQGRNTAQ</sequence>
<feature type="region of interest" description="Disordered" evidence="1">
    <location>
        <begin position="1"/>
        <end position="60"/>
    </location>
</feature>
<gene>
    <name evidence="2" type="ORF">N7450_009466</name>
</gene>